<dbReference type="SUPFAM" id="SSF57196">
    <property type="entry name" value="EGF/Laminin"/>
    <property type="match status" value="1"/>
</dbReference>
<dbReference type="InterPro" id="IPR000742">
    <property type="entry name" value="EGF"/>
</dbReference>
<evidence type="ECO:0000313" key="6">
    <source>
        <dbReference type="EMBL" id="EEN53816.1"/>
    </source>
</evidence>
<dbReference type="Gene3D" id="3.50.4.10">
    <property type="entry name" value="Hepatocyte Growth Factor"/>
    <property type="match status" value="1"/>
</dbReference>
<evidence type="ECO:0000256" key="1">
    <source>
        <dbReference type="PROSITE-ProRule" id="PRU00076"/>
    </source>
</evidence>
<dbReference type="SUPFAM" id="SSF57414">
    <property type="entry name" value="Hairpin loop containing domain-like"/>
    <property type="match status" value="1"/>
</dbReference>
<dbReference type="Pfam" id="PF00008">
    <property type="entry name" value="EGF"/>
    <property type="match status" value="1"/>
</dbReference>
<dbReference type="SUPFAM" id="SSF56436">
    <property type="entry name" value="C-type lectin-like"/>
    <property type="match status" value="1"/>
</dbReference>
<dbReference type="CDD" id="cd00054">
    <property type="entry name" value="EGF_CA"/>
    <property type="match status" value="1"/>
</dbReference>
<proteinExistence type="predicted"/>
<evidence type="ECO:0000256" key="2">
    <source>
        <dbReference type="SAM" id="MobiDB-lite"/>
    </source>
</evidence>
<feature type="domain" description="EGF-like" evidence="3">
    <location>
        <begin position="157"/>
        <end position="193"/>
    </location>
</feature>
<protein>
    <recommendedName>
        <fullName evidence="7">C-type lectin domain-containing protein</fullName>
    </recommendedName>
</protein>
<dbReference type="Pfam" id="PF00059">
    <property type="entry name" value="Lectin_C"/>
    <property type="match status" value="1"/>
</dbReference>
<evidence type="ECO:0000259" key="4">
    <source>
        <dbReference type="PROSITE" id="PS50041"/>
    </source>
</evidence>
<dbReference type="InterPro" id="IPR016186">
    <property type="entry name" value="C-type_lectin-like/link_sf"/>
</dbReference>
<dbReference type="PROSITE" id="PS50948">
    <property type="entry name" value="PAN"/>
    <property type="match status" value="1"/>
</dbReference>
<dbReference type="InterPro" id="IPR016187">
    <property type="entry name" value="CTDL_fold"/>
</dbReference>
<reference evidence="6" key="1">
    <citation type="journal article" date="2008" name="Nature">
        <title>The amphioxus genome and the evolution of the chordate karyotype.</title>
        <authorList>
            <consortium name="US DOE Joint Genome Institute (JGI-PGF)"/>
            <person name="Putnam N.H."/>
            <person name="Butts T."/>
            <person name="Ferrier D.E.K."/>
            <person name="Furlong R.F."/>
            <person name="Hellsten U."/>
            <person name="Kawashima T."/>
            <person name="Robinson-Rechavi M."/>
            <person name="Shoguchi E."/>
            <person name="Terry A."/>
            <person name="Yu J.-K."/>
            <person name="Benito-Gutierrez E.L."/>
            <person name="Dubchak I."/>
            <person name="Garcia-Fernandez J."/>
            <person name="Gibson-Brown J.J."/>
            <person name="Grigoriev I.V."/>
            <person name="Horton A.C."/>
            <person name="de Jong P.J."/>
            <person name="Jurka J."/>
            <person name="Kapitonov V.V."/>
            <person name="Kohara Y."/>
            <person name="Kuroki Y."/>
            <person name="Lindquist E."/>
            <person name="Lucas S."/>
            <person name="Osoegawa K."/>
            <person name="Pennacchio L.A."/>
            <person name="Salamov A.A."/>
            <person name="Satou Y."/>
            <person name="Sauka-Spengler T."/>
            <person name="Schmutz J."/>
            <person name="Shin-I T."/>
            <person name="Toyoda A."/>
            <person name="Bronner-Fraser M."/>
            <person name="Fujiyama A."/>
            <person name="Holland L.Z."/>
            <person name="Holland P.W.H."/>
            <person name="Satoh N."/>
            <person name="Rokhsar D.S."/>
        </authorList>
    </citation>
    <scope>NUCLEOTIDE SEQUENCE [LARGE SCALE GENOMIC DNA]</scope>
    <source>
        <strain evidence="6">S238N-H82</strain>
        <tissue evidence="6">Testes</tissue>
    </source>
</reference>
<keyword evidence="1" id="KW-0245">EGF-like domain</keyword>
<dbReference type="Gene3D" id="2.10.25.10">
    <property type="entry name" value="Laminin"/>
    <property type="match status" value="1"/>
</dbReference>
<accession>C3Z0R2</accession>
<gene>
    <name evidence="6" type="ORF">BRAFLDRAFT_100559</name>
</gene>
<dbReference type="PANTHER" id="PTHR22801">
    <property type="entry name" value="LITHOSTATHINE"/>
    <property type="match status" value="1"/>
</dbReference>
<dbReference type="PROSITE" id="PS50026">
    <property type="entry name" value="EGF_3"/>
    <property type="match status" value="1"/>
</dbReference>
<dbReference type="PROSITE" id="PS50041">
    <property type="entry name" value="C_TYPE_LECTIN_2"/>
    <property type="match status" value="1"/>
</dbReference>
<dbReference type="PANTHER" id="PTHR22801:SF63">
    <property type="entry name" value="C-TYPE LECTIN DOMAIN-CONTAINING PROTEIN"/>
    <property type="match status" value="1"/>
</dbReference>
<dbReference type="CDD" id="cd00037">
    <property type="entry name" value="CLECT"/>
    <property type="match status" value="1"/>
</dbReference>
<dbReference type="InParanoid" id="C3Z0R2"/>
<dbReference type="Pfam" id="PF00024">
    <property type="entry name" value="PAN_1"/>
    <property type="match status" value="1"/>
</dbReference>
<dbReference type="Gene3D" id="3.10.100.10">
    <property type="entry name" value="Mannose-Binding Protein A, subunit A"/>
    <property type="match status" value="1"/>
</dbReference>
<dbReference type="InterPro" id="IPR050801">
    <property type="entry name" value="Ca-Dep_Lectins_ImmuneDev"/>
</dbReference>
<sequence length="318" mass="36010">MYRLLLCTWRSMLMNRMLIQNTTWRQTDGRKKIPWPDVFVCTLHSHRSTLTYRQFITGLTSLGGQGSWSPNQSTPNNFLQRFQYIGNMYSDLATAERFDVIDIAECARRCYEATDYYCQSFEVGYNAICYTNENNRATTSVNMYESNNFVYYERKEDIDACLANPCDAQATCTDNPAPALDATCTCNTGYTGDGLVSGTGCADYTIMHKIQDEGGTLAMIKDEATQTFLRTHLRGTSGHRQRSYWIGLDDRDAEGTFLWNDGTPLGEYDEFRSDAPNRGTRLRHPVEDSEGGSLGHHGLQRSQAVHLPAGRQRQQVGR</sequence>
<name>C3Z0R2_BRAFL</name>
<organism>
    <name type="scientific">Branchiostoma floridae</name>
    <name type="common">Florida lancelet</name>
    <name type="synonym">Amphioxus</name>
    <dbReference type="NCBI Taxonomy" id="7739"/>
    <lineage>
        <taxon>Eukaryota</taxon>
        <taxon>Metazoa</taxon>
        <taxon>Chordata</taxon>
        <taxon>Cephalochordata</taxon>
        <taxon>Leptocardii</taxon>
        <taxon>Amphioxiformes</taxon>
        <taxon>Branchiostomatidae</taxon>
        <taxon>Branchiostoma</taxon>
    </lineage>
</organism>
<comment type="caution">
    <text evidence="1">Lacks conserved residue(s) required for the propagation of feature annotation.</text>
</comment>
<evidence type="ECO:0000259" key="3">
    <source>
        <dbReference type="PROSITE" id="PS50026"/>
    </source>
</evidence>
<feature type="region of interest" description="Disordered" evidence="2">
    <location>
        <begin position="270"/>
        <end position="318"/>
    </location>
</feature>
<dbReference type="EMBL" id="GG666570">
    <property type="protein sequence ID" value="EEN53816.1"/>
    <property type="molecule type" value="Genomic_DNA"/>
</dbReference>
<dbReference type="InterPro" id="IPR003609">
    <property type="entry name" value="Pan_app"/>
</dbReference>
<dbReference type="InterPro" id="IPR001304">
    <property type="entry name" value="C-type_lectin-like"/>
</dbReference>
<feature type="domain" description="C-type lectin" evidence="4">
    <location>
        <begin position="201"/>
        <end position="277"/>
    </location>
</feature>
<evidence type="ECO:0008006" key="7">
    <source>
        <dbReference type="Google" id="ProtNLM"/>
    </source>
</evidence>
<dbReference type="AlphaFoldDB" id="C3Z0R2"/>
<feature type="domain" description="Apple" evidence="5">
    <location>
        <begin position="74"/>
        <end position="156"/>
    </location>
</feature>
<evidence type="ECO:0000259" key="5">
    <source>
        <dbReference type="PROSITE" id="PS50948"/>
    </source>
</evidence>